<dbReference type="EMBL" id="JAYGHY010000006">
    <property type="protein sequence ID" value="MEA5441589.1"/>
    <property type="molecule type" value="Genomic_DNA"/>
</dbReference>
<keyword evidence="1" id="KW-1133">Transmembrane helix</keyword>
<name>A0ABU5SSX2_9CYAN</name>
<protein>
    <submittedName>
        <fullName evidence="2">Uncharacterized protein</fullName>
    </submittedName>
</protein>
<proteinExistence type="predicted"/>
<evidence type="ECO:0000256" key="1">
    <source>
        <dbReference type="SAM" id="Phobius"/>
    </source>
</evidence>
<gene>
    <name evidence="2" type="ORF">VB739_03380</name>
</gene>
<accession>A0ABU5SSX2</accession>
<comment type="caution">
    <text evidence="2">The sequence shown here is derived from an EMBL/GenBank/DDBJ whole genome shotgun (WGS) entry which is preliminary data.</text>
</comment>
<keyword evidence="1" id="KW-0812">Transmembrane</keyword>
<reference evidence="2 3" key="1">
    <citation type="submission" date="2023-12" db="EMBL/GenBank/DDBJ databases">
        <title>Baltic Sea Cyanobacteria.</title>
        <authorList>
            <person name="Delbaje E."/>
            <person name="Fewer D.P."/>
            <person name="Shishido T.K."/>
        </authorList>
    </citation>
    <scope>NUCLEOTIDE SEQUENCE [LARGE SCALE GENOMIC DNA]</scope>
    <source>
        <strain evidence="2 3">UHCC 0281</strain>
    </source>
</reference>
<feature type="transmembrane region" description="Helical" evidence="1">
    <location>
        <begin position="59"/>
        <end position="87"/>
    </location>
</feature>
<evidence type="ECO:0000313" key="2">
    <source>
        <dbReference type="EMBL" id="MEA5441589.1"/>
    </source>
</evidence>
<dbReference type="RefSeq" id="WP_323355714.1">
    <property type="nucleotide sequence ID" value="NZ_JAYGHY010000006.1"/>
</dbReference>
<evidence type="ECO:0000313" key="3">
    <source>
        <dbReference type="Proteomes" id="UP001302329"/>
    </source>
</evidence>
<keyword evidence="3" id="KW-1185">Reference proteome</keyword>
<organism evidence="2 3">
    <name type="scientific">Cyanobium gracile UHCC 0281</name>
    <dbReference type="NCBI Taxonomy" id="3110309"/>
    <lineage>
        <taxon>Bacteria</taxon>
        <taxon>Bacillati</taxon>
        <taxon>Cyanobacteriota</taxon>
        <taxon>Cyanophyceae</taxon>
        <taxon>Synechococcales</taxon>
        <taxon>Prochlorococcaceae</taxon>
        <taxon>Cyanobium</taxon>
    </lineage>
</organism>
<keyword evidence="1" id="KW-0472">Membrane</keyword>
<sequence>MEFRGTVRSTKRNGLGLLLTPLVLIRRFVQSVALALERMIWRELIEADVPANPLVNLLAFLLFSSLCLLVSLQGAVAYVIGLLLFLLPMEWLIAQLGYGSPVERRVLLHSWGDRIRLWSQTRQGSEHQEIRRAAIEAVVIRFSSLSVPPLGERPLGWDVGLAVGGPGGEQLLARSPRLSAAWQQASSLAGDLGVPLHLVGTTGPGTRGPSTIQRIPIEQEAGVWRVLNDVAATRIVRNRFSVGALQWWRSFAEQGSYLLFVAALNTVMVKYGGFLVWMLGPRLGLSEPTTLMLDLSVPGLLSLALPEWTVIQTLLVVAALGAAGLGSVQQWSPQELTLAADRVTYRRAGQPAQSLPTRMITEALLLHEPEPQVILWSERRPPLVMGGLSNEGEALELLEKLQAALAPWRPTPPSSSR</sequence>
<dbReference type="Proteomes" id="UP001302329">
    <property type="component" value="Unassembled WGS sequence"/>
</dbReference>